<organism evidence="2 3">
    <name type="scientific">Streptomyces xiangluensis</name>
    <dbReference type="NCBI Taxonomy" id="2665720"/>
    <lineage>
        <taxon>Bacteria</taxon>
        <taxon>Bacillati</taxon>
        <taxon>Actinomycetota</taxon>
        <taxon>Actinomycetes</taxon>
        <taxon>Kitasatosporales</taxon>
        <taxon>Streptomycetaceae</taxon>
        <taxon>Streptomyces</taxon>
    </lineage>
</organism>
<dbReference type="InterPro" id="IPR008949">
    <property type="entry name" value="Isoprenoid_synthase_dom_sf"/>
</dbReference>
<reference evidence="3" key="1">
    <citation type="journal article" date="2019" name="Int. J. Syst. Evol. Microbiol.">
        <title>The Global Catalogue of Microorganisms (GCM) 10K type strain sequencing project: providing services to taxonomists for standard genome sequencing and annotation.</title>
        <authorList>
            <consortium name="The Broad Institute Genomics Platform"/>
            <consortium name="The Broad Institute Genome Sequencing Center for Infectious Disease"/>
            <person name="Wu L."/>
            <person name="Ma J."/>
        </authorList>
    </citation>
    <scope>NUCLEOTIDE SEQUENCE [LARGE SCALE GENOMIC DNA]</scope>
    <source>
        <strain evidence="3">DT43</strain>
    </source>
</reference>
<keyword evidence="3" id="KW-1185">Reference proteome</keyword>
<dbReference type="Gene3D" id="1.10.600.10">
    <property type="entry name" value="Farnesyl Diphosphate Synthase"/>
    <property type="match status" value="1"/>
</dbReference>
<evidence type="ECO:0000313" key="2">
    <source>
        <dbReference type="EMBL" id="MFC4470239.1"/>
    </source>
</evidence>
<proteinExistence type="inferred from homology"/>
<dbReference type="Proteomes" id="UP001596012">
    <property type="component" value="Unassembled WGS sequence"/>
</dbReference>
<accession>A0ABV8YYB6</accession>
<sequence>MNSTSYLDLYRQFSSDIDAEVKAGIERLGPSSIAVKDAVTKLIQHQTFSYPLQALPLLVYGAETGDPGPAVPLSAVHVLWWTSACYLDDLADGEAASVSREIGENEALLASVISGNALPLHIIQSQQVPDSVRGALVAELVTCAIVGTEGQLSDLRRDAGDATRDSVVTTYRGKSGAPFGMITAMGAILAGAEHERIRMWREFGDAFGILWQLFNDQEDILSGRNEDLRNGTVTYLLACALENVSPRSRNRLLDLHAAARSSEEARSELTAFLLAPASLQQYRADLDRFRDEAARLLTELGGDGNYVPVLHRLVEESAELLLHRTD</sequence>
<dbReference type="RefSeq" id="WP_386350624.1">
    <property type="nucleotide sequence ID" value="NZ_JBHSFG010000076.1"/>
</dbReference>
<comment type="similarity">
    <text evidence="1">Belongs to the FPP/GGPP synthase family.</text>
</comment>
<dbReference type="InterPro" id="IPR000092">
    <property type="entry name" value="Polyprenyl_synt"/>
</dbReference>
<evidence type="ECO:0000313" key="3">
    <source>
        <dbReference type="Proteomes" id="UP001596012"/>
    </source>
</evidence>
<name>A0ABV8YYB6_9ACTN</name>
<dbReference type="SUPFAM" id="SSF48576">
    <property type="entry name" value="Terpenoid synthases"/>
    <property type="match status" value="1"/>
</dbReference>
<protein>
    <submittedName>
        <fullName evidence="2">Polyprenyl synthetase family protein</fullName>
    </submittedName>
</protein>
<keyword evidence="1" id="KW-0808">Transferase</keyword>
<evidence type="ECO:0000256" key="1">
    <source>
        <dbReference type="RuleBase" id="RU004466"/>
    </source>
</evidence>
<gene>
    <name evidence="2" type="ORF">ACFPH6_38045</name>
</gene>
<dbReference type="EMBL" id="JBHSFG010000076">
    <property type="protein sequence ID" value="MFC4470239.1"/>
    <property type="molecule type" value="Genomic_DNA"/>
</dbReference>
<comment type="caution">
    <text evidence="2">The sequence shown here is derived from an EMBL/GenBank/DDBJ whole genome shotgun (WGS) entry which is preliminary data.</text>
</comment>
<dbReference type="Pfam" id="PF00348">
    <property type="entry name" value="polyprenyl_synt"/>
    <property type="match status" value="1"/>
</dbReference>